<dbReference type="SUPFAM" id="SSF53756">
    <property type="entry name" value="UDP-Glycosyltransferase/glycogen phosphorylase"/>
    <property type="match status" value="1"/>
</dbReference>
<feature type="domain" description="Glycosyl transferase family 1" evidence="4">
    <location>
        <begin position="175"/>
        <end position="324"/>
    </location>
</feature>
<dbReference type="Pfam" id="PF00534">
    <property type="entry name" value="Glycos_transf_1"/>
    <property type="match status" value="1"/>
</dbReference>
<dbReference type="PANTHER" id="PTHR12526">
    <property type="entry name" value="GLYCOSYLTRANSFERASE"/>
    <property type="match status" value="1"/>
</dbReference>
<proteinExistence type="inferred from homology"/>
<dbReference type="Pfam" id="PF13439">
    <property type="entry name" value="Glyco_transf_4"/>
    <property type="match status" value="1"/>
</dbReference>
<keyword evidence="3 6" id="KW-0808">Transferase</keyword>
<evidence type="ECO:0000313" key="6">
    <source>
        <dbReference type="EMBL" id="QBP11723.1"/>
    </source>
</evidence>
<dbReference type="InterPro" id="IPR028098">
    <property type="entry name" value="Glyco_trans_4-like_N"/>
</dbReference>
<keyword evidence="2" id="KW-0328">Glycosyltransferase</keyword>
<dbReference type="InterPro" id="IPR001296">
    <property type="entry name" value="Glyco_trans_1"/>
</dbReference>
<dbReference type="AlphaFoldDB" id="A0A482IVY3"/>
<evidence type="ECO:0000259" key="5">
    <source>
        <dbReference type="Pfam" id="PF13439"/>
    </source>
</evidence>
<evidence type="ECO:0000256" key="2">
    <source>
        <dbReference type="ARBA" id="ARBA00022676"/>
    </source>
</evidence>
<dbReference type="GO" id="GO:0016757">
    <property type="term" value="F:glycosyltransferase activity"/>
    <property type="evidence" value="ECO:0007669"/>
    <property type="project" value="UniProtKB-KW"/>
</dbReference>
<evidence type="ECO:0000256" key="3">
    <source>
        <dbReference type="ARBA" id="ARBA00022679"/>
    </source>
</evidence>
<organism evidence="6 7">
    <name type="scientific">Cupriavidus metallidurans</name>
    <dbReference type="NCBI Taxonomy" id="119219"/>
    <lineage>
        <taxon>Bacteria</taxon>
        <taxon>Pseudomonadati</taxon>
        <taxon>Pseudomonadota</taxon>
        <taxon>Betaproteobacteria</taxon>
        <taxon>Burkholderiales</taxon>
        <taxon>Burkholderiaceae</taxon>
        <taxon>Cupriavidus</taxon>
    </lineage>
</organism>
<comment type="similarity">
    <text evidence="1">Belongs to the glycosyltransferase group 1 family. Glycosyltransferase 4 subfamily.</text>
</comment>
<dbReference type="Gene3D" id="3.40.50.2000">
    <property type="entry name" value="Glycogen Phosphorylase B"/>
    <property type="match status" value="2"/>
</dbReference>
<protein>
    <submittedName>
        <fullName evidence="6">Glycosyltransferase</fullName>
    </submittedName>
</protein>
<reference evidence="6 7" key="1">
    <citation type="submission" date="2019-03" db="EMBL/GenBank/DDBJ databases">
        <title>Comparative insights into the high quality Complete genome sequence of highly metal resistant Cupriavidus metallidurans strain BS1 isolated from a gold-copper mine.</title>
        <authorList>
            <person name="Mazhar H.S."/>
            <person name="Rensing C."/>
        </authorList>
    </citation>
    <scope>NUCLEOTIDE SEQUENCE [LARGE SCALE GENOMIC DNA]</scope>
    <source>
        <strain evidence="6 7">BS1</strain>
    </source>
</reference>
<gene>
    <name evidence="6" type="ORF">DDF84_014230</name>
</gene>
<name>A0A482IVY3_9BURK</name>
<dbReference type="PANTHER" id="PTHR12526:SF640">
    <property type="entry name" value="COLANIC ACID BIOSYNTHESIS GLYCOSYLTRANSFERASE WCAL-RELATED"/>
    <property type="match status" value="1"/>
</dbReference>
<evidence type="ECO:0000313" key="7">
    <source>
        <dbReference type="Proteomes" id="UP000253772"/>
    </source>
</evidence>
<dbReference type="Proteomes" id="UP000253772">
    <property type="component" value="Chromosome c1"/>
</dbReference>
<sequence length="373" mass="39237">MRIMLVTTGLKVGGAEHQVILLAQAFLAMGHAVAILSLSPGREIDLPPGAHVVELSMRKTPAGMMRALGQARTLVRTWRPDVIHAHMVHANLFARALTRIVKCPPLVCTAHSFREGGRLRMAAYRLTDRWADITTHVSIDGRLGMIASGGVSASRIVVMPNGIDVERFRPDPAVRQATRTQLGFSADTRVLLNVGRLVPEKAQDTLIRAFAQVDPAIPAHLLIAGHGALWQPLSDLVASLGLASRLTLLGQCHDIPALLNAADAFALSSNVEGLPMVLVEALACGCSVVSTDAPGVAEVVGDLGVVVPRGDVEGLAAALTDTLRTGCGSPAVQASRRGRVLATFSIEAVARRWLSLYVGLPGGGAIAPHSEAA</sequence>
<dbReference type="EMBL" id="CP037900">
    <property type="protein sequence ID" value="QBP11723.1"/>
    <property type="molecule type" value="Genomic_DNA"/>
</dbReference>
<dbReference type="OrthoDB" id="8994075at2"/>
<accession>A0A482IVY3</accession>
<evidence type="ECO:0000256" key="1">
    <source>
        <dbReference type="ARBA" id="ARBA00009481"/>
    </source>
</evidence>
<feature type="domain" description="Glycosyltransferase subfamily 4-like N-terminal" evidence="5">
    <location>
        <begin position="12"/>
        <end position="167"/>
    </location>
</feature>
<evidence type="ECO:0000259" key="4">
    <source>
        <dbReference type="Pfam" id="PF00534"/>
    </source>
</evidence>